<evidence type="ECO:0000313" key="2">
    <source>
        <dbReference type="Proteomes" id="UP001597394"/>
    </source>
</evidence>
<name>A0ABW5KCQ6_9FLAO</name>
<dbReference type="Pfam" id="PF08713">
    <property type="entry name" value="DNA_alkylation"/>
    <property type="match status" value="1"/>
</dbReference>
<dbReference type="EMBL" id="JBHULG010000002">
    <property type="protein sequence ID" value="MFD2545457.1"/>
    <property type="molecule type" value="Genomic_DNA"/>
</dbReference>
<accession>A0ABW5KCQ6</accession>
<sequence>MKSKISFEIKEALKVLALPEKAEFFPRFFKTGKGEYAEGDQFIGVTVPDQRKIAKEYFASISLEELSELLTSKIHEHRHCALLMLVSKFEKSKSAEEKSEFVEFYLRQKKYVNNWDLVDNSCYKILGRFCFENNDNRVLKALSEEESLWSKRMAVVATMHHVKKGEFDLMKELVLKNLQHPHDLMQKANGWLLREMGGKNEEELLSFLNEHYQKMPRTSLRYAIEKLDEGLRQDYLKGRI</sequence>
<proteinExistence type="predicted"/>
<dbReference type="SUPFAM" id="SSF48371">
    <property type="entry name" value="ARM repeat"/>
    <property type="match status" value="1"/>
</dbReference>
<gene>
    <name evidence="1" type="ORF">ACFSO8_08290</name>
</gene>
<evidence type="ECO:0000313" key="1">
    <source>
        <dbReference type="EMBL" id="MFD2545457.1"/>
    </source>
</evidence>
<dbReference type="Proteomes" id="UP001597394">
    <property type="component" value="Unassembled WGS sequence"/>
</dbReference>
<keyword evidence="2" id="KW-1185">Reference proteome</keyword>
<dbReference type="RefSeq" id="WP_255929628.1">
    <property type="nucleotide sequence ID" value="NZ_JANFQP010000002.1"/>
</dbReference>
<dbReference type="InterPro" id="IPR014825">
    <property type="entry name" value="DNA_alkylation"/>
</dbReference>
<protein>
    <submittedName>
        <fullName evidence="1">DNA alkylation repair protein</fullName>
    </submittedName>
</protein>
<organism evidence="1 2">
    <name type="scientific">Kaistella montana</name>
    <dbReference type="NCBI Taxonomy" id="1849733"/>
    <lineage>
        <taxon>Bacteria</taxon>
        <taxon>Pseudomonadati</taxon>
        <taxon>Bacteroidota</taxon>
        <taxon>Flavobacteriia</taxon>
        <taxon>Flavobacteriales</taxon>
        <taxon>Weeksellaceae</taxon>
        <taxon>Chryseobacterium group</taxon>
        <taxon>Kaistella</taxon>
    </lineage>
</organism>
<reference evidence="2" key="1">
    <citation type="journal article" date="2019" name="Int. J. Syst. Evol. Microbiol.">
        <title>The Global Catalogue of Microorganisms (GCM) 10K type strain sequencing project: providing services to taxonomists for standard genome sequencing and annotation.</title>
        <authorList>
            <consortium name="The Broad Institute Genomics Platform"/>
            <consortium name="The Broad Institute Genome Sequencing Center for Infectious Disease"/>
            <person name="Wu L."/>
            <person name="Ma J."/>
        </authorList>
    </citation>
    <scope>NUCLEOTIDE SEQUENCE [LARGE SCALE GENOMIC DNA]</scope>
    <source>
        <strain evidence="2">KCTC 52204</strain>
    </source>
</reference>
<dbReference type="InterPro" id="IPR016024">
    <property type="entry name" value="ARM-type_fold"/>
</dbReference>
<dbReference type="Gene3D" id="1.25.10.90">
    <property type="match status" value="1"/>
</dbReference>
<comment type="caution">
    <text evidence="1">The sequence shown here is derived from an EMBL/GenBank/DDBJ whole genome shotgun (WGS) entry which is preliminary data.</text>
</comment>
<dbReference type="CDD" id="cd06561">
    <property type="entry name" value="AlkD_like"/>
    <property type="match status" value="1"/>
</dbReference>
<dbReference type="PANTHER" id="PTHR34070">
    <property type="entry name" value="ARMADILLO-TYPE FOLD"/>
    <property type="match status" value="1"/>
</dbReference>
<dbReference type="PANTHER" id="PTHR34070:SF1">
    <property type="entry name" value="DNA ALKYLATION REPAIR PROTEIN"/>
    <property type="match status" value="1"/>
</dbReference>